<evidence type="ECO:0000256" key="4">
    <source>
        <dbReference type="PIRSR" id="PIRSR606710-1"/>
    </source>
</evidence>
<dbReference type="InterPro" id="IPR006710">
    <property type="entry name" value="Glyco_hydro_43"/>
</dbReference>
<keyword evidence="3 6" id="KW-0326">Glycosidase</keyword>
<dbReference type="Pfam" id="PF04616">
    <property type="entry name" value="Glyco_hydro_43"/>
    <property type="match status" value="1"/>
</dbReference>
<dbReference type="Proteomes" id="UP000199558">
    <property type="component" value="Unassembled WGS sequence"/>
</dbReference>
<dbReference type="PANTHER" id="PTHR42812">
    <property type="entry name" value="BETA-XYLOSIDASE"/>
    <property type="match status" value="1"/>
</dbReference>
<dbReference type="SUPFAM" id="SSF75005">
    <property type="entry name" value="Arabinanase/levansucrase/invertase"/>
    <property type="match status" value="1"/>
</dbReference>
<evidence type="ECO:0000259" key="7">
    <source>
        <dbReference type="Pfam" id="PF17851"/>
    </source>
</evidence>
<keyword evidence="2 6" id="KW-0378">Hydrolase</keyword>
<dbReference type="OrthoDB" id="9801455at2"/>
<dbReference type="EMBL" id="FLRH01000003">
    <property type="protein sequence ID" value="SBT66187.1"/>
    <property type="molecule type" value="Genomic_DNA"/>
</dbReference>
<comment type="similarity">
    <text evidence="1 6">Belongs to the glycosyl hydrolase 43 family.</text>
</comment>
<dbReference type="PANTHER" id="PTHR42812:SF12">
    <property type="entry name" value="BETA-XYLOSIDASE-RELATED"/>
    <property type="match status" value="1"/>
</dbReference>
<dbReference type="InterPro" id="IPR013320">
    <property type="entry name" value="ConA-like_dom_sf"/>
</dbReference>
<feature type="site" description="Important for catalytic activity, responsible for pKa modulation of the active site Glu and correct orientation of both the proton donor and substrate" evidence="5">
    <location>
        <position position="139"/>
    </location>
</feature>
<dbReference type="RefSeq" id="WP_091574012.1">
    <property type="nucleotide sequence ID" value="NZ_FLRH01000003.1"/>
</dbReference>
<feature type="active site" description="Proton acceptor" evidence="4">
    <location>
        <position position="26"/>
    </location>
</feature>
<evidence type="ECO:0000256" key="5">
    <source>
        <dbReference type="PIRSR" id="PIRSR606710-2"/>
    </source>
</evidence>
<organism evidence="8 9">
    <name type="scientific">Micromonospora sediminicola</name>
    <dbReference type="NCBI Taxonomy" id="946078"/>
    <lineage>
        <taxon>Bacteria</taxon>
        <taxon>Bacillati</taxon>
        <taxon>Actinomycetota</taxon>
        <taxon>Actinomycetes</taxon>
        <taxon>Micromonosporales</taxon>
        <taxon>Micromonosporaceae</taxon>
        <taxon>Micromonospora</taxon>
    </lineage>
</organism>
<evidence type="ECO:0000256" key="3">
    <source>
        <dbReference type="ARBA" id="ARBA00023295"/>
    </source>
</evidence>
<dbReference type="Pfam" id="PF17851">
    <property type="entry name" value="GH43_C2"/>
    <property type="match status" value="1"/>
</dbReference>
<dbReference type="InterPro" id="IPR051795">
    <property type="entry name" value="Glycosyl_Hydrlase_43"/>
</dbReference>
<reference evidence="9" key="1">
    <citation type="submission" date="2016-06" db="EMBL/GenBank/DDBJ databases">
        <authorList>
            <person name="Varghese N."/>
            <person name="Submissions Spin"/>
        </authorList>
    </citation>
    <scope>NUCLEOTIDE SEQUENCE [LARGE SCALE GENOMIC DNA]</scope>
    <source>
        <strain evidence="9">DSM 45794</strain>
    </source>
</reference>
<evidence type="ECO:0000313" key="9">
    <source>
        <dbReference type="Proteomes" id="UP000199558"/>
    </source>
</evidence>
<feature type="active site" description="Proton donor" evidence="4">
    <location>
        <position position="198"/>
    </location>
</feature>
<feature type="domain" description="Beta-xylosidase C-terminal Concanavalin A-like" evidence="7">
    <location>
        <begin position="333"/>
        <end position="539"/>
    </location>
</feature>
<keyword evidence="9" id="KW-1185">Reference proteome</keyword>
<dbReference type="GO" id="GO:0005975">
    <property type="term" value="P:carbohydrate metabolic process"/>
    <property type="evidence" value="ECO:0007669"/>
    <property type="project" value="InterPro"/>
</dbReference>
<accession>A0A1A9BBC5</accession>
<sequence>MSTEIAPLPAVTRSIRNPVLTGFHPDPSILRVGDDYYLATSTFEWYPGVGIHHSRDLVHWRPLGGIVTERRLLDLRGCGDSNGVWAPDLTWHDGLFHLVYSDVASFASGYWDPQNYLTTAPDIGGPWSDPVKLHAHGFDAALFHDTDGSTWLLSLSADWRPGRDRFGGIEIQRYDRERGRLVGEARIIFHGTSAGLTEGPHLYRRDGWYWLVTAEGGTSWEHQVTVARSRHLFGPYLADPRGPLLTSAGRPDLRLQKAGHGCLVETQQGDWYLAHLVARPYSPLGNCVLGRETAIQRVDWPDGQWPTVPGRVPADTVAAPDLPAHPWPEEPATDHFDGPTLSARWSTLRRPAGEDWLDLSARPSHLRLHGGQSPVGRQTPSLVARRVGAERCVLETVVEFDPADHRQLAGVTAYYNTTNWHHLYLTRADDGRRVLELLSCDRGRRTAYPELTVDAGDGARVGLRARFDGPVVRFGYDLGDGWRDLPVDLDATILSDEHAALVVDGEPAAWGFTGAFLGLWVQDLGGDGGYADFDHATYRQE</sequence>
<name>A0A1A9BBC5_9ACTN</name>
<gene>
    <name evidence="8" type="ORF">GA0070622_3204</name>
</gene>
<dbReference type="STRING" id="946078.GA0070622_3204"/>
<evidence type="ECO:0000256" key="6">
    <source>
        <dbReference type="RuleBase" id="RU361187"/>
    </source>
</evidence>
<dbReference type="AlphaFoldDB" id="A0A1A9BBC5"/>
<dbReference type="CDD" id="cd09000">
    <property type="entry name" value="GH43_SXA-like"/>
    <property type="match status" value="1"/>
</dbReference>
<evidence type="ECO:0000256" key="2">
    <source>
        <dbReference type="ARBA" id="ARBA00022801"/>
    </source>
</evidence>
<protein>
    <submittedName>
        <fullName evidence="8">Xylan 1,4-beta-xylosidase</fullName>
    </submittedName>
</protein>
<dbReference type="InterPro" id="IPR023296">
    <property type="entry name" value="Glyco_hydro_beta-prop_sf"/>
</dbReference>
<dbReference type="InterPro" id="IPR041542">
    <property type="entry name" value="GH43_C2"/>
</dbReference>
<dbReference type="Gene3D" id="2.115.10.20">
    <property type="entry name" value="Glycosyl hydrolase domain, family 43"/>
    <property type="match status" value="1"/>
</dbReference>
<proteinExistence type="inferred from homology"/>
<dbReference type="Gene3D" id="2.60.120.200">
    <property type="match status" value="1"/>
</dbReference>
<dbReference type="GO" id="GO:0004553">
    <property type="term" value="F:hydrolase activity, hydrolyzing O-glycosyl compounds"/>
    <property type="evidence" value="ECO:0007669"/>
    <property type="project" value="InterPro"/>
</dbReference>
<dbReference type="SUPFAM" id="SSF49899">
    <property type="entry name" value="Concanavalin A-like lectins/glucanases"/>
    <property type="match status" value="1"/>
</dbReference>
<evidence type="ECO:0000256" key="1">
    <source>
        <dbReference type="ARBA" id="ARBA00009865"/>
    </source>
</evidence>
<evidence type="ECO:0000313" key="8">
    <source>
        <dbReference type="EMBL" id="SBT66187.1"/>
    </source>
</evidence>